<dbReference type="InterPro" id="IPR000914">
    <property type="entry name" value="SBP_5_dom"/>
</dbReference>
<dbReference type="Pfam" id="PF00496">
    <property type="entry name" value="SBP_bac_5"/>
    <property type="match status" value="1"/>
</dbReference>
<dbReference type="InterPro" id="IPR039424">
    <property type="entry name" value="SBP_5"/>
</dbReference>
<evidence type="ECO:0000313" key="2">
    <source>
        <dbReference type="EMBL" id="MYH63614.1"/>
    </source>
</evidence>
<protein>
    <submittedName>
        <fullName evidence="2">ABC transporter substrate-binding protein</fullName>
    </submittedName>
</protein>
<dbReference type="SUPFAM" id="SSF53850">
    <property type="entry name" value="Periplasmic binding protein-like II"/>
    <property type="match status" value="1"/>
</dbReference>
<sequence length="582" mass="63980">MLRTDDTLRYARIEGVLPRIQLKGEQEMTRISRRTFLSGLAAGAAGVAVAACVPQPVMQDTASEADEQTLHLAMTGSGAARHFGPMDVGFGVIMGALQYAMPFKALPDGTVAPYLVSSYEVNDDATLYTLHIDPRAVWSDGSPVTASQIKAAWEWQTDPANAWVEGGLASLFLNGVVGFDAAADGEVDEIEGLVVTDESTLEVHLTATDRLLPFSLSQLYCGVFNVEDAEGDPDYFLKPNPLVNGPYQITEVHPTGLQAVFTPNPSWWGDEPVITKIVMQAYQDQMAMGIAMENGQIDVGWFGDRKVAKDTLERIGGYTVTVRTTSFAYASFKANVEPVDDVNLRKALLHAIDFETMVEVAGQGTKWVWPAPGLVEGFQCHDPATASYTEFNVDLAKEYLAKSRFKTGDQVPKIRMTPNGTDPVNIKSLQIMQEAWRVHLGITDVEIKEQPSGYGDEERLIAIERQSTGASPTDSAVLARNTFHSNSPAASHFMGGYKNERVDELIEKALAMSREDPEFCPTLREAEDLFLADAMLIPLYTNHRPVELAREVAVAQPWAKNVYIGPAYYFLPWVEPMMTIEK</sequence>
<accession>A0A6B1GBZ9</accession>
<dbReference type="AlphaFoldDB" id="A0A6B1GBZ9"/>
<feature type="domain" description="Solute-binding protein family 5" evidence="1">
    <location>
        <begin position="111"/>
        <end position="455"/>
    </location>
</feature>
<comment type="caution">
    <text evidence="2">The sequence shown here is derived from an EMBL/GenBank/DDBJ whole genome shotgun (WGS) entry which is preliminary data.</text>
</comment>
<dbReference type="GO" id="GO:1904680">
    <property type="term" value="F:peptide transmembrane transporter activity"/>
    <property type="evidence" value="ECO:0007669"/>
    <property type="project" value="TreeGrafter"/>
</dbReference>
<dbReference type="NCBIfam" id="TIGR01409">
    <property type="entry name" value="TAT_signal_seq"/>
    <property type="match status" value="1"/>
</dbReference>
<dbReference type="PROSITE" id="PS51318">
    <property type="entry name" value="TAT"/>
    <property type="match status" value="1"/>
</dbReference>
<reference evidence="2" key="1">
    <citation type="submission" date="2019-09" db="EMBL/GenBank/DDBJ databases">
        <title>Characterisation of the sponge microbiome using genome-centric metagenomics.</title>
        <authorList>
            <person name="Engelberts J.P."/>
            <person name="Robbins S.J."/>
            <person name="De Goeij J.M."/>
            <person name="Aranda M."/>
            <person name="Bell S.C."/>
            <person name="Webster N.S."/>
        </authorList>
    </citation>
    <scope>NUCLEOTIDE SEQUENCE</scope>
    <source>
        <strain evidence="2">SB0675_bin_29</strain>
    </source>
</reference>
<dbReference type="PANTHER" id="PTHR30290">
    <property type="entry name" value="PERIPLASMIC BINDING COMPONENT OF ABC TRANSPORTER"/>
    <property type="match status" value="1"/>
</dbReference>
<dbReference type="InterPro" id="IPR030678">
    <property type="entry name" value="Peptide/Ni-bd"/>
</dbReference>
<dbReference type="Gene3D" id="3.40.190.10">
    <property type="entry name" value="Periplasmic binding protein-like II"/>
    <property type="match status" value="1"/>
</dbReference>
<dbReference type="GO" id="GO:0042597">
    <property type="term" value="C:periplasmic space"/>
    <property type="evidence" value="ECO:0007669"/>
    <property type="project" value="UniProtKB-ARBA"/>
</dbReference>
<name>A0A6B1GBZ9_9CHLR</name>
<dbReference type="InterPro" id="IPR006311">
    <property type="entry name" value="TAT_signal"/>
</dbReference>
<dbReference type="InterPro" id="IPR019546">
    <property type="entry name" value="TAT_signal_bac_arc"/>
</dbReference>
<dbReference type="CDD" id="cd00995">
    <property type="entry name" value="PBP2_NikA_DppA_OppA_like"/>
    <property type="match status" value="1"/>
</dbReference>
<proteinExistence type="predicted"/>
<dbReference type="PIRSF" id="PIRSF002741">
    <property type="entry name" value="MppA"/>
    <property type="match status" value="1"/>
</dbReference>
<dbReference type="EMBL" id="VYDA01000646">
    <property type="protein sequence ID" value="MYH63614.1"/>
    <property type="molecule type" value="Genomic_DNA"/>
</dbReference>
<dbReference type="GO" id="GO:0043190">
    <property type="term" value="C:ATP-binding cassette (ABC) transporter complex"/>
    <property type="evidence" value="ECO:0007669"/>
    <property type="project" value="InterPro"/>
</dbReference>
<dbReference type="GO" id="GO:0015833">
    <property type="term" value="P:peptide transport"/>
    <property type="evidence" value="ECO:0007669"/>
    <property type="project" value="TreeGrafter"/>
</dbReference>
<dbReference type="Gene3D" id="3.10.105.10">
    <property type="entry name" value="Dipeptide-binding Protein, Domain 3"/>
    <property type="match status" value="1"/>
</dbReference>
<evidence type="ECO:0000259" key="1">
    <source>
        <dbReference type="Pfam" id="PF00496"/>
    </source>
</evidence>
<gene>
    <name evidence="2" type="ORF">F4148_18325</name>
</gene>
<organism evidence="2">
    <name type="scientific">Caldilineaceae bacterium SB0675_bin_29</name>
    <dbReference type="NCBI Taxonomy" id="2605266"/>
    <lineage>
        <taxon>Bacteria</taxon>
        <taxon>Bacillati</taxon>
        <taxon>Chloroflexota</taxon>
        <taxon>Caldilineae</taxon>
        <taxon>Caldilineales</taxon>
        <taxon>Caldilineaceae</taxon>
    </lineage>
</organism>